<dbReference type="EMBL" id="JACIGY010000001">
    <property type="protein sequence ID" value="MBB4409626.1"/>
    <property type="molecule type" value="Genomic_DNA"/>
</dbReference>
<evidence type="ECO:0000313" key="7">
    <source>
        <dbReference type="Proteomes" id="UP000576087"/>
    </source>
</evidence>
<dbReference type="Proteomes" id="UP000524535">
    <property type="component" value="Unassembled WGS sequence"/>
</dbReference>
<evidence type="ECO:0000256" key="1">
    <source>
        <dbReference type="SAM" id="MobiDB-lite"/>
    </source>
</evidence>
<evidence type="ECO:0000313" key="6">
    <source>
        <dbReference type="Proteomes" id="UP000524535"/>
    </source>
</evidence>
<evidence type="ECO:0000313" key="3">
    <source>
        <dbReference type="EMBL" id="MBB4409626.1"/>
    </source>
</evidence>
<proteinExistence type="predicted"/>
<gene>
    <name evidence="3" type="ORF">GGE31_000097</name>
    <name evidence="2" type="ORF">GGE33_001688</name>
    <name evidence="4" type="ORF">GGE35_000096</name>
</gene>
<evidence type="ECO:0000313" key="4">
    <source>
        <dbReference type="EMBL" id="MBB4444314.1"/>
    </source>
</evidence>
<dbReference type="AlphaFoldDB" id="A0A7W6TC71"/>
<sequence length="105" mass="10526">MSRIDIENGEADTLAGTPASPFGPPSGPTENSIIPFPRRATAAALGSAGCSETSSGHPSFEPLGSIVRAVVLRLQDDRVRLNVLVPGTLGNGGKPGTSDDGSLGG</sequence>
<organism evidence="3 6">
    <name type="scientific">Aliirhizobium cellulosilyticum</name>
    <dbReference type="NCBI Taxonomy" id="393664"/>
    <lineage>
        <taxon>Bacteria</taxon>
        <taxon>Pseudomonadati</taxon>
        <taxon>Pseudomonadota</taxon>
        <taxon>Alphaproteobacteria</taxon>
        <taxon>Hyphomicrobiales</taxon>
        <taxon>Rhizobiaceae</taxon>
        <taxon>Aliirhizobium</taxon>
    </lineage>
</organism>
<name>A0A7W6TC71_9HYPH</name>
<dbReference type="EMBL" id="JACIHM010000001">
    <property type="protein sequence ID" value="MBB4444314.1"/>
    <property type="molecule type" value="Genomic_DNA"/>
</dbReference>
<evidence type="ECO:0000313" key="5">
    <source>
        <dbReference type="Proteomes" id="UP000520770"/>
    </source>
</evidence>
<evidence type="ECO:0000313" key="2">
    <source>
        <dbReference type="EMBL" id="MBB4347980.1"/>
    </source>
</evidence>
<reference evidence="5 6" key="1">
    <citation type="submission" date="2020-08" db="EMBL/GenBank/DDBJ databases">
        <title>Genomic Encyclopedia of Type Strains, Phase IV (KMG-V): Genome sequencing to study the core and pangenomes of soil and plant-associated prokaryotes.</title>
        <authorList>
            <person name="Whitman W."/>
        </authorList>
    </citation>
    <scope>NUCLEOTIDE SEQUENCE [LARGE SCALE GENOMIC DNA]</scope>
    <source>
        <strain evidence="3 6">SEMIA 444</strain>
        <strain evidence="2 5">SEMIA 448</strain>
        <strain evidence="4 7">SEMIA 452</strain>
    </source>
</reference>
<accession>A0A7W6TC71</accession>
<comment type="caution">
    <text evidence="3">The sequence shown here is derived from an EMBL/GenBank/DDBJ whole genome shotgun (WGS) entry which is preliminary data.</text>
</comment>
<protein>
    <submittedName>
        <fullName evidence="3">Uncharacterized protein</fullName>
    </submittedName>
</protein>
<keyword evidence="6" id="KW-1185">Reference proteome</keyword>
<feature type="region of interest" description="Disordered" evidence="1">
    <location>
        <begin position="86"/>
        <end position="105"/>
    </location>
</feature>
<dbReference type="Proteomes" id="UP000576087">
    <property type="component" value="Unassembled WGS sequence"/>
</dbReference>
<dbReference type="EMBL" id="JACIGW010000001">
    <property type="protein sequence ID" value="MBB4347980.1"/>
    <property type="molecule type" value="Genomic_DNA"/>
</dbReference>
<dbReference type="Proteomes" id="UP000520770">
    <property type="component" value="Unassembled WGS sequence"/>
</dbReference>
<feature type="region of interest" description="Disordered" evidence="1">
    <location>
        <begin position="1"/>
        <end position="34"/>
    </location>
</feature>